<dbReference type="InterPro" id="IPR029058">
    <property type="entry name" value="AB_hydrolase_fold"/>
</dbReference>
<dbReference type="SUPFAM" id="SSF82171">
    <property type="entry name" value="DPP6 N-terminal domain-like"/>
    <property type="match status" value="1"/>
</dbReference>
<dbReference type="Pfam" id="PF00326">
    <property type="entry name" value="Peptidase_S9"/>
    <property type="match status" value="1"/>
</dbReference>
<feature type="signal peptide" evidence="2">
    <location>
        <begin position="1"/>
        <end position="21"/>
    </location>
</feature>
<sequence>MFRIFSAFLAIVMLCCGQAGMAQSDTPDTPPPLEAYGALPLMSDAVLSPDGEKLAVLATKQGNHVVLLFNKDMSFIRSMSVGTIKVRYIKWVGNDRIMLVAGHTQELDGFTTDKAEFSIALIAPIFGNGQVQRVFADEAKLVSSIFGSYGTRQIDGEWNLFFGALELQNQNGRWVFDHGRPHLYRYEVGSRTSKRVASAGRSGTNRDWLIDAQGEVAATFEISRNDGDWTIENADGERLAKGRQEAGRVGLVGLGYDGTSVIYAEYDDEGKMNLFEVSLEGGGAQPFLPGVDVDRVHFDPATGNLTGYVDESGEPFFEDAEMQNAVSSLKNSFDDLHYRVLDWAPDFSMAVVQASGSANSGTYYLVDLETNQVRDIGTERPAIAPDKVGSVTTFEYVAADGLELDGILTLPPGIEAKNLPVIMLPHGGPSSHDKEEFDWWAQAFASRGYAVFQPNFRGSTNRDDAFRRAGYGQWGRAMQTDISDGLSALAEAGIVDPQRACIVGASYGGYAALAGVTLQQGIYKCAVAVAPVSDIGDLYSQEYRGSGRRRVTRTGLLDQLGPKDGWKAVSPLRSAEMADAPIMLIHGEDDTVVPFSHSEKMADKLKDHRKPYELVTLEGEDHWLSLSSTRQQMLEASLAFVQEHNPAN</sequence>
<dbReference type="EC" id="3.4.14.12" evidence="4"/>
<dbReference type="Gene3D" id="3.40.50.1820">
    <property type="entry name" value="alpha/beta hydrolase"/>
    <property type="match status" value="1"/>
</dbReference>
<reference evidence="4 5" key="1">
    <citation type="submission" date="2016-07" db="EMBL/GenBank/DDBJ databases">
        <title>Complete genome sequence of Altererythrobacter namhicola JCM 16345T, containing esterase-encoding genes.</title>
        <authorList>
            <person name="Cheng H."/>
            <person name="Wu Y.-H."/>
            <person name="Jian S.-L."/>
            <person name="Huo Y.-Y."/>
            <person name="Wang C.-S."/>
            <person name="Xu X.-W."/>
        </authorList>
    </citation>
    <scope>NUCLEOTIDE SEQUENCE [LARGE SCALE GENOMIC DNA]</scope>
    <source>
        <strain evidence="4 5">JCM 16345</strain>
    </source>
</reference>
<dbReference type="Proteomes" id="UP000092698">
    <property type="component" value="Chromosome"/>
</dbReference>
<proteinExistence type="predicted"/>
<gene>
    <name evidence="4" type="primary">ptpA_3</name>
    <name evidence="4" type="ORF">A6F65_01386</name>
</gene>
<organism evidence="4 5">
    <name type="scientific">Paraurantiacibacter namhicola</name>
    <dbReference type="NCBI Taxonomy" id="645517"/>
    <lineage>
        <taxon>Bacteria</taxon>
        <taxon>Pseudomonadati</taxon>
        <taxon>Pseudomonadota</taxon>
        <taxon>Alphaproteobacteria</taxon>
        <taxon>Sphingomonadales</taxon>
        <taxon>Erythrobacteraceae</taxon>
        <taxon>Paraurantiacibacter</taxon>
    </lineage>
</organism>
<dbReference type="PATRIC" id="fig|645517.4.peg.1381"/>
<name>A0A1C7D8L0_9SPHN</name>
<feature type="domain" description="Peptidase S9 prolyl oligopeptidase catalytic" evidence="3">
    <location>
        <begin position="436"/>
        <end position="644"/>
    </location>
</feature>
<dbReference type="AlphaFoldDB" id="A0A1C7D8L0"/>
<dbReference type="STRING" id="645517.A6F65_01386"/>
<dbReference type="GO" id="GO:0006508">
    <property type="term" value="P:proteolysis"/>
    <property type="evidence" value="ECO:0007669"/>
    <property type="project" value="InterPro"/>
</dbReference>
<dbReference type="KEGG" id="anh:A6F65_01386"/>
<protein>
    <submittedName>
        <fullName evidence="4">Prolyl tripeptidyl peptidase</fullName>
        <ecNumber evidence="4">3.4.14.12</ecNumber>
    </submittedName>
</protein>
<keyword evidence="5" id="KW-1185">Reference proteome</keyword>
<dbReference type="SUPFAM" id="SSF53474">
    <property type="entry name" value="alpha/beta-Hydrolases"/>
    <property type="match status" value="1"/>
</dbReference>
<dbReference type="EMBL" id="CP016545">
    <property type="protein sequence ID" value="ANU07692.1"/>
    <property type="molecule type" value="Genomic_DNA"/>
</dbReference>
<dbReference type="PANTHER" id="PTHR42776:SF27">
    <property type="entry name" value="DIPEPTIDYL PEPTIDASE FAMILY MEMBER 6"/>
    <property type="match status" value="1"/>
</dbReference>
<accession>A0A1C7D8L0</accession>
<evidence type="ECO:0000256" key="1">
    <source>
        <dbReference type="ARBA" id="ARBA00022801"/>
    </source>
</evidence>
<keyword evidence="1 4" id="KW-0378">Hydrolase</keyword>
<keyword evidence="2" id="KW-0732">Signal</keyword>
<evidence type="ECO:0000313" key="4">
    <source>
        <dbReference type="EMBL" id="ANU07692.1"/>
    </source>
</evidence>
<feature type="chain" id="PRO_5008884455" evidence="2">
    <location>
        <begin position="22"/>
        <end position="648"/>
    </location>
</feature>
<evidence type="ECO:0000259" key="3">
    <source>
        <dbReference type="Pfam" id="PF00326"/>
    </source>
</evidence>
<evidence type="ECO:0000256" key="2">
    <source>
        <dbReference type="SAM" id="SignalP"/>
    </source>
</evidence>
<dbReference type="InterPro" id="IPR001375">
    <property type="entry name" value="Peptidase_S9_cat"/>
</dbReference>
<evidence type="ECO:0000313" key="5">
    <source>
        <dbReference type="Proteomes" id="UP000092698"/>
    </source>
</evidence>
<dbReference type="PANTHER" id="PTHR42776">
    <property type="entry name" value="SERINE PEPTIDASE S9 FAMILY MEMBER"/>
    <property type="match status" value="1"/>
</dbReference>
<dbReference type="GO" id="GO:0004252">
    <property type="term" value="F:serine-type endopeptidase activity"/>
    <property type="evidence" value="ECO:0007669"/>
    <property type="project" value="TreeGrafter"/>
</dbReference>